<sequence length="79" mass="8407">MAAAAGGPDHRLPPVGLTLPAPRDRFRVPLGSGPRPGPRTRAEKPYGTVTPPSYPWNRKAAPVASVPIKEEKQAYRAGP</sequence>
<proteinExistence type="predicted"/>
<evidence type="ECO:0000313" key="3">
    <source>
        <dbReference type="Proteomes" id="UP000181942"/>
    </source>
</evidence>
<accession>A0A1I2UPA1</accession>
<protein>
    <submittedName>
        <fullName evidence="2">Uncharacterized protein</fullName>
    </submittedName>
</protein>
<dbReference type="AlphaFoldDB" id="A0A1I2UPA1"/>
<feature type="region of interest" description="Disordered" evidence="1">
    <location>
        <begin position="1"/>
        <end position="58"/>
    </location>
</feature>
<reference evidence="2 3" key="1">
    <citation type="submission" date="2016-10" db="EMBL/GenBank/DDBJ databases">
        <authorList>
            <person name="de Groot N.N."/>
        </authorList>
    </citation>
    <scope>NUCLEOTIDE SEQUENCE [LARGE SCALE GENOMIC DNA]</scope>
    <source>
        <strain evidence="2 3">OK461</strain>
    </source>
</reference>
<gene>
    <name evidence="2" type="ORF">SAMN02787118_12818</name>
</gene>
<name>A0A1I2UPA1_9ACTN</name>
<evidence type="ECO:0000313" key="2">
    <source>
        <dbReference type="EMBL" id="SFG76631.1"/>
    </source>
</evidence>
<dbReference type="Proteomes" id="UP000181942">
    <property type="component" value="Unassembled WGS sequence"/>
</dbReference>
<organism evidence="2 3">
    <name type="scientific">Streptomyces mirabilis</name>
    <dbReference type="NCBI Taxonomy" id="68239"/>
    <lineage>
        <taxon>Bacteria</taxon>
        <taxon>Bacillati</taxon>
        <taxon>Actinomycetota</taxon>
        <taxon>Actinomycetes</taxon>
        <taxon>Kitasatosporales</taxon>
        <taxon>Streptomycetaceae</taxon>
        <taxon>Streptomyces</taxon>
    </lineage>
</organism>
<dbReference type="EMBL" id="FONR01000028">
    <property type="protein sequence ID" value="SFG76631.1"/>
    <property type="molecule type" value="Genomic_DNA"/>
</dbReference>
<evidence type="ECO:0000256" key="1">
    <source>
        <dbReference type="SAM" id="MobiDB-lite"/>
    </source>
</evidence>